<evidence type="ECO:0000256" key="5">
    <source>
        <dbReference type="ARBA" id="ARBA00022806"/>
    </source>
</evidence>
<evidence type="ECO:0000313" key="16">
    <source>
        <dbReference type="Proteomes" id="UP000011910"/>
    </source>
</evidence>
<comment type="caution">
    <text evidence="15">The sequence shown here is derived from an EMBL/GenBank/DDBJ whole genome shotgun (WGS) entry which is preliminary data.</text>
</comment>
<evidence type="ECO:0000256" key="6">
    <source>
        <dbReference type="ARBA" id="ARBA00022840"/>
    </source>
</evidence>
<comment type="catalytic activity">
    <reaction evidence="9">
        <text>Couples ATP hydrolysis with the unwinding of duplex DNA by translocating in the 3'-5' direction.</text>
        <dbReference type="EC" id="5.6.2.4"/>
    </reaction>
</comment>
<gene>
    <name evidence="15" type="primary">recQ_3</name>
    <name evidence="15" type="ORF">ADICEAN_01479</name>
</gene>
<evidence type="ECO:0000313" key="15">
    <source>
        <dbReference type="EMBL" id="EMR03375.1"/>
    </source>
</evidence>
<dbReference type="AlphaFoldDB" id="M7NNT1"/>
<keyword evidence="7" id="KW-0238">DNA-binding</keyword>
<keyword evidence="2" id="KW-0479">Metal-binding</keyword>
<keyword evidence="3" id="KW-0547">Nucleotide-binding</keyword>
<evidence type="ECO:0000256" key="9">
    <source>
        <dbReference type="ARBA" id="ARBA00034617"/>
    </source>
</evidence>
<dbReference type="Pfam" id="PF16124">
    <property type="entry name" value="RecQ_Zn_bind"/>
    <property type="match status" value="1"/>
</dbReference>
<dbReference type="SMART" id="SM00490">
    <property type="entry name" value="HELICc"/>
    <property type="match status" value="1"/>
</dbReference>
<dbReference type="InterPro" id="IPR014001">
    <property type="entry name" value="Helicase_ATP-bd"/>
</dbReference>
<dbReference type="RefSeq" id="WP_009194878.1">
    <property type="nucleotide sequence ID" value="NZ_AODQ01000027.1"/>
</dbReference>
<dbReference type="GO" id="GO:0046872">
    <property type="term" value="F:metal ion binding"/>
    <property type="evidence" value="ECO:0007669"/>
    <property type="project" value="UniProtKB-KW"/>
</dbReference>
<dbReference type="SUPFAM" id="SSF52540">
    <property type="entry name" value="P-loop containing nucleoside triphosphate hydrolases"/>
    <property type="match status" value="1"/>
</dbReference>
<dbReference type="InterPro" id="IPR011545">
    <property type="entry name" value="DEAD/DEAH_box_helicase_dom"/>
</dbReference>
<feature type="domain" description="Helicase ATP-binding" evidence="13">
    <location>
        <begin position="26"/>
        <end position="194"/>
    </location>
</feature>
<dbReference type="SMART" id="SM00487">
    <property type="entry name" value="DEXDc"/>
    <property type="match status" value="1"/>
</dbReference>
<evidence type="ECO:0000256" key="7">
    <source>
        <dbReference type="ARBA" id="ARBA00023125"/>
    </source>
</evidence>
<dbReference type="GO" id="GO:0043590">
    <property type="term" value="C:bacterial nucleoid"/>
    <property type="evidence" value="ECO:0007669"/>
    <property type="project" value="TreeGrafter"/>
</dbReference>
<dbReference type="NCBIfam" id="TIGR00614">
    <property type="entry name" value="recQ_fam"/>
    <property type="match status" value="1"/>
</dbReference>
<dbReference type="EMBL" id="AODQ01000027">
    <property type="protein sequence ID" value="EMR03375.1"/>
    <property type="molecule type" value="Genomic_DNA"/>
</dbReference>
<dbReference type="GO" id="GO:0006281">
    <property type="term" value="P:DNA repair"/>
    <property type="evidence" value="ECO:0007669"/>
    <property type="project" value="TreeGrafter"/>
</dbReference>
<evidence type="ECO:0000256" key="12">
    <source>
        <dbReference type="ARBA" id="ARBA00044550"/>
    </source>
</evidence>
<dbReference type="GO" id="GO:0006310">
    <property type="term" value="P:DNA recombination"/>
    <property type="evidence" value="ECO:0007669"/>
    <property type="project" value="InterPro"/>
</dbReference>
<dbReference type="InterPro" id="IPR032284">
    <property type="entry name" value="RecQ_Zn-bd"/>
</dbReference>
<dbReference type="FunFam" id="3.40.50.300:FF:001389">
    <property type="entry name" value="ATP-dependent DNA helicase RecQ"/>
    <property type="match status" value="1"/>
</dbReference>
<dbReference type="GO" id="GO:0009378">
    <property type="term" value="F:four-way junction helicase activity"/>
    <property type="evidence" value="ECO:0007669"/>
    <property type="project" value="TreeGrafter"/>
</dbReference>
<dbReference type="GO" id="GO:0030894">
    <property type="term" value="C:replisome"/>
    <property type="evidence" value="ECO:0007669"/>
    <property type="project" value="TreeGrafter"/>
</dbReference>
<dbReference type="CDD" id="cd17920">
    <property type="entry name" value="DEXHc_RecQ"/>
    <property type="match status" value="1"/>
</dbReference>
<dbReference type="GO" id="GO:0005524">
    <property type="term" value="F:ATP binding"/>
    <property type="evidence" value="ECO:0007669"/>
    <property type="project" value="UniProtKB-KW"/>
</dbReference>
<dbReference type="PATRIC" id="fig|1279009.4.peg.1497"/>
<dbReference type="InterPro" id="IPR004589">
    <property type="entry name" value="DNA_helicase_ATP-dep_RecQ"/>
</dbReference>
<keyword evidence="6" id="KW-0067">ATP-binding</keyword>
<dbReference type="EC" id="5.6.2.4" evidence="10"/>
<dbReference type="GO" id="GO:0003677">
    <property type="term" value="F:DNA binding"/>
    <property type="evidence" value="ECO:0007669"/>
    <property type="project" value="UniProtKB-KW"/>
</dbReference>
<reference evidence="15 16" key="1">
    <citation type="journal article" date="2013" name="Genome Announc.">
        <title>Draft Genome Sequence of Cesiribacter andamanensis Strain AMV16T, Isolated from a Soil Sample from a Mud Volcano in the Andaman Islands, India.</title>
        <authorList>
            <person name="Shivaji S."/>
            <person name="Ara S."/>
            <person name="Begum Z."/>
            <person name="Srinivas T.N."/>
            <person name="Singh A."/>
            <person name="Kumar Pinnaka A."/>
        </authorList>
    </citation>
    <scope>NUCLEOTIDE SEQUENCE [LARGE SCALE GENOMIC DNA]</scope>
    <source>
        <strain evidence="15 16">AMV16</strain>
    </source>
</reference>
<sequence length="640" mass="73224">MQPTPHHILQHYWGYTQFRPLQEDIIAAVLQKKDVLALMPTGGGKSLCFQVPALLQEGVCLVITPLIALMKDQVEHLKARGIPAEAVYSGMSKREIDVALDNCVYGSPKFLYLSPERLQTELLQERVKRMTINLLAVDEAHCISQWGYDFRPAYLKIAEFRQLIPGVPCIALTATATQQVAKDIQEKLEFGHKGVLLQKSFARENLSYSVRWEENKPAKLLEILRKVPGTAVIYLRSRKQTQLVAKTLRQYGISADHYHAGLQHEERVRRQDAWMQGKLRVVVATNAFGMGIDKSDVRLVVHLGLPDTLEAYYQEAGRAGRDGKKAYAVVLVDQQDVDGLRERIRQEFPEPEVLRHTYQALANYYKLAIGSSQFSSYDFELDDFARTYSLEPNQTWHALKKLEEQGFIQLSEAFFAPSRLHVLLSQQELYAFQIANAGMEPLLKNLLRIYGGEIFSGYTRISENELARQTKWSVNQVRQQLDSLQKMDVIAYEPQRDKPQLTFLTPRHDAAKLPLQLRQLEERKTISLQKAEAVIDYAEQELICRTRYLLDYFGELDYEKCGICDLCLLHRGEGQHDEKVFRYRQQIRTAISLKPHSLPELEKALDAHAANKNILLHTVRLMIDEGSLKYTETGALTLSN</sequence>
<dbReference type="InterPro" id="IPR027417">
    <property type="entry name" value="P-loop_NTPase"/>
</dbReference>
<evidence type="ECO:0000256" key="1">
    <source>
        <dbReference type="ARBA" id="ARBA00005446"/>
    </source>
</evidence>
<dbReference type="Gene3D" id="3.40.50.300">
    <property type="entry name" value="P-loop containing nucleotide triphosphate hydrolases"/>
    <property type="match status" value="2"/>
</dbReference>
<dbReference type="InterPro" id="IPR001650">
    <property type="entry name" value="Helicase_C-like"/>
</dbReference>
<evidence type="ECO:0000256" key="2">
    <source>
        <dbReference type="ARBA" id="ARBA00022723"/>
    </source>
</evidence>
<dbReference type="GO" id="GO:0016787">
    <property type="term" value="F:hydrolase activity"/>
    <property type="evidence" value="ECO:0007669"/>
    <property type="project" value="UniProtKB-KW"/>
</dbReference>
<dbReference type="Pfam" id="PF00270">
    <property type="entry name" value="DEAD"/>
    <property type="match status" value="1"/>
</dbReference>
<dbReference type="Gene3D" id="1.10.10.10">
    <property type="entry name" value="Winged helix-like DNA-binding domain superfamily/Winged helix DNA-binding domain"/>
    <property type="match status" value="1"/>
</dbReference>
<dbReference type="PANTHER" id="PTHR13710:SF105">
    <property type="entry name" value="ATP-DEPENDENT DNA HELICASE Q1"/>
    <property type="match status" value="1"/>
</dbReference>
<feature type="domain" description="Helicase C-terminal" evidence="14">
    <location>
        <begin position="219"/>
        <end position="365"/>
    </location>
</feature>
<evidence type="ECO:0000256" key="11">
    <source>
        <dbReference type="ARBA" id="ARBA00044535"/>
    </source>
</evidence>
<name>M7NNT1_9BACT</name>
<proteinExistence type="inferred from homology"/>
<dbReference type="eggNOG" id="COG0514">
    <property type="taxonomic scope" value="Bacteria"/>
</dbReference>
<evidence type="ECO:0000259" key="14">
    <source>
        <dbReference type="PROSITE" id="PS51194"/>
    </source>
</evidence>
<keyword evidence="16" id="KW-1185">Reference proteome</keyword>
<dbReference type="PROSITE" id="PS51194">
    <property type="entry name" value="HELICASE_CTER"/>
    <property type="match status" value="1"/>
</dbReference>
<dbReference type="STRING" id="1279009.ADICEAN_01479"/>
<organism evidence="15 16">
    <name type="scientific">Cesiribacter andamanensis AMV16</name>
    <dbReference type="NCBI Taxonomy" id="1279009"/>
    <lineage>
        <taxon>Bacteria</taxon>
        <taxon>Pseudomonadati</taxon>
        <taxon>Bacteroidota</taxon>
        <taxon>Cytophagia</taxon>
        <taxon>Cytophagales</taxon>
        <taxon>Cesiribacteraceae</taxon>
        <taxon>Cesiribacter</taxon>
    </lineage>
</organism>
<dbReference type="PANTHER" id="PTHR13710">
    <property type="entry name" value="DNA HELICASE RECQ FAMILY MEMBER"/>
    <property type="match status" value="1"/>
</dbReference>
<protein>
    <recommendedName>
        <fullName evidence="11">ATP-dependent DNA helicase RecQ</fullName>
        <ecNumber evidence="10">5.6.2.4</ecNumber>
    </recommendedName>
    <alternativeName>
        <fullName evidence="12">DNA 3'-5' helicase RecQ</fullName>
    </alternativeName>
</protein>
<keyword evidence="8" id="KW-0413">Isomerase</keyword>
<evidence type="ECO:0000256" key="3">
    <source>
        <dbReference type="ARBA" id="ARBA00022741"/>
    </source>
</evidence>
<dbReference type="OrthoDB" id="9763310at2"/>
<accession>M7NNT1</accession>
<evidence type="ECO:0000256" key="8">
    <source>
        <dbReference type="ARBA" id="ARBA00023235"/>
    </source>
</evidence>
<dbReference type="InterPro" id="IPR036388">
    <property type="entry name" value="WH-like_DNA-bd_sf"/>
</dbReference>
<dbReference type="PROSITE" id="PS51192">
    <property type="entry name" value="HELICASE_ATP_BIND_1"/>
    <property type="match status" value="1"/>
</dbReference>
<evidence type="ECO:0000256" key="10">
    <source>
        <dbReference type="ARBA" id="ARBA00034808"/>
    </source>
</evidence>
<comment type="similarity">
    <text evidence="1">Belongs to the helicase family. RecQ subfamily.</text>
</comment>
<dbReference type="GO" id="GO:0005737">
    <property type="term" value="C:cytoplasm"/>
    <property type="evidence" value="ECO:0007669"/>
    <property type="project" value="TreeGrafter"/>
</dbReference>
<evidence type="ECO:0000256" key="4">
    <source>
        <dbReference type="ARBA" id="ARBA00022801"/>
    </source>
</evidence>
<dbReference type="Pfam" id="PF00271">
    <property type="entry name" value="Helicase_C"/>
    <property type="match status" value="1"/>
</dbReference>
<keyword evidence="4 15" id="KW-0378">Hydrolase</keyword>
<dbReference type="Proteomes" id="UP000011910">
    <property type="component" value="Unassembled WGS sequence"/>
</dbReference>
<dbReference type="GO" id="GO:0043138">
    <property type="term" value="F:3'-5' DNA helicase activity"/>
    <property type="evidence" value="ECO:0007669"/>
    <property type="project" value="UniProtKB-EC"/>
</dbReference>
<evidence type="ECO:0000259" key="13">
    <source>
        <dbReference type="PROSITE" id="PS51192"/>
    </source>
</evidence>
<keyword evidence="5 15" id="KW-0347">Helicase</keyword>